<dbReference type="CDD" id="cd00009">
    <property type="entry name" value="AAA"/>
    <property type="match status" value="1"/>
</dbReference>
<dbReference type="InterPro" id="IPR038454">
    <property type="entry name" value="DnaA_N_sf"/>
</dbReference>
<gene>
    <name evidence="8 14" type="primary">dnaA</name>
    <name evidence="14" type="ORF">IAD46_00775</name>
</gene>
<dbReference type="AlphaFoldDB" id="A0A9D1GPY3"/>
<dbReference type="EMBL" id="DVLF01000028">
    <property type="protein sequence ID" value="HIT49537.1"/>
    <property type="molecule type" value="Genomic_DNA"/>
</dbReference>
<keyword evidence="3 8" id="KW-0235">DNA replication</keyword>
<dbReference type="InterPro" id="IPR013317">
    <property type="entry name" value="DnaA_dom"/>
</dbReference>
<evidence type="ECO:0000256" key="10">
    <source>
        <dbReference type="RuleBase" id="RU000577"/>
    </source>
</evidence>
<comment type="function">
    <text evidence="8 10">Plays an essential role in the initiation and regulation of chromosomal replication. ATP-DnaA binds to the origin of replication (oriC) to initiate formation of the DNA replication initiation complex once per cell cycle. Binds the DnaA box (a 9 base pair repeat at the origin) and separates the double-stranded (ds)DNA. Forms a right-handed helical filament on oriC DNA; dsDNA binds to the exterior of the filament while single-stranded (ss)DNA is stabiized in the filament's interior. The ATP-DnaA-oriC complex binds and stabilizes one strand of the AT-rich DNA unwinding element (DUE), permitting loading of DNA polymerase. After initiation quickly degrades to an ADP-DnaA complex that is not apt for DNA replication. Binds acidic phospholipids.</text>
</comment>
<dbReference type="Gene3D" id="3.40.50.300">
    <property type="entry name" value="P-loop containing nucleotide triphosphate hydrolases"/>
    <property type="match status" value="1"/>
</dbReference>
<feature type="binding site" evidence="8">
    <location>
        <position position="146"/>
    </location>
    <ligand>
        <name>ATP</name>
        <dbReference type="ChEBI" id="CHEBI:30616"/>
    </ligand>
</feature>
<comment type="subcellular location">
    <subcellularLocation>
        <location evidence="8">Cytoplasm</location>
    </subcellularLocation>
</comment>
<accession>A0A9D1GPY3</accession>
<dbReference type="InterPro" id="IPR024633">
    <property type="entry name" value="DnaA_N_dom"/>
</dbReference>
<keyword evidence="6 8" id="KW-0446">Lipid-binding</keyword>
<dbReference type="InterPro" id="IPR018312">
    <property type="entry name" value="Chromosome_initiator_DnaA_CS"/>
</dbReference>
<proteinExistence type="inferred from homology"/>
<comment type="subunit">
    <text evidence="8">Oligomerizes as a right-handed, spiral filament on DNA at oriC.</text>
</comment>
<dbReference type="GO" id="GO:0005737">
    <property type="term" value="C:cytoplasm"/>
    <property type="evidence" value="ECO:0007669"/>
    <property type="project" value="UniProtKB-SubCell"/>
</dbReference>
<evidence type="ECO:0000256" key="9">
    <source>
        <dbReference type="NCBIfam" id="TIGR00362"/>
    </source>
</evidence>
<dbReference type="Gene3D" id="1.10.8.60">
    <property type="match status" value="1"/>
</dbReference>
<dbReference type="InterPro" id="IPR003593">
    <property type="entry name" value="AAA+_ATPase"/>
</dbReference>
<comment type="similarity">
    <text evidence="1 8 11">Belongs to the DnaA family.</text>
</comment>
<dbReference type="InterPro" id="IPR027417">
    <property type="entry name" value="P-loop_NTPase"/>
</dbReference>
<evidence type="ECO:0000256" key="5">
    <source>
        <dbReference type="ARBA" id="ARBA00022840"/>
    </source>
</evidence>
<keyword evidence="2 8" id="KW-0963">Cytoplasm</keyword>
<dbReference type="Proteomes" id="UP000886758">
    <property type="component" value="Unassembled WGS sequence"/>
</dbReference>
<protein>
    <recommendedName>
        <fullName evidence="8 9">Chromosomal replication initiator protein DnaA</fullName>
    </recommendedName>
</protein>
<dbReference type="Pfam" id="PF08299">
    <property type="entry name" value="Bac_DnaA_C"/>
    <property type="match status" value="1"/>
</dbReference>
<feature type="binding site" evidence="8">
    <location>
        <position position="147"/>
    </location>
    <ligand>
        <name>ATP</name>
        <dbReference type="ChEBI" id="CHEBI:30616"/>
    </ligand>
</feature>
<feature type="domain" description="Chromosomal replication initiator DnaA C-terminal" evidence="13">
    <location>
        <begin position="347"/>
        <end position="416"/>
    </location>
</feature>
<evidence type="ECO:0000259" key="13">
    <source>
        <dbReference type="SMART" id="SM00760"/>
    </source>
</evidence>
<dbReference type="HAMAP" id="MF_00377">
    <property type="entry name" value="DnaA_bact"/>
    <property type="match status" value="1"/>
</dbReference>
<evidence type="ECO:0000256" key="2">
    <source>
        <dbReference type="ARBA" id="ARBA00022490"/>
    </source>
</evidence>
<dbReference type="GO" id="GO:0008289">
    <property type="term" value="F:lipid binding"/>
    <property type="evidence" value="ECO:0007669"/>
    <property type="project" value="UniProtKB-KW"/>
</dbReference>
<feature type="domain" description="AAA+ ATPase" evidence="12">
    <location>
        <begin position="133"/>
        <end position="264"/>
    </location>
</feature>
<dbReference type="InterPro" id="IPR013159">
    <property type="entry name" value="DnaA_C"/>
</dbReference>
<feature type="binding site" evidence="8">
    <location>
        <position position="144"/>
    </location>
    <ligand>
        <name>ATP</name>
        <dbReference type="ChEBI" id="CHEBI:30616"/>
    </ligand>
</feature>
<dbReference type="InterPro" id="IPR010921">
    <property type="entry name" value="Trp_repressor/repl_initiator"/>
</dbReference>
<evidence type="ECO:0000256" key="7">
    <source>
        <dbReference type="ARBA" id="ARBA00023125"/>
    </source>
</evidence>
<keyword evidence="4 8" id="KW-0547">Nucleotide-binding</keyword>
<evidence type="ECO:0000256" key="4">
    <source>
        <dbReference type="ARBA" id="ARBA00022741"/>
    </source>
</evidence>
<dbReference type="Pfam" id="PF00308">
    <property type="entry name" value="Bac_DnaA"/>
    <property type="match status" value="1"/>
</dbReference>
<evidence type="ECO:0000313" key="14">
    <source>
        <dbReference type="EMBL" id="HIT49537.1"/>
    </source>
</evidence>
<evidence type="ECO:0000256" key="11">
    <source>
        <dbReference type="RuleBase" id="RU004227"/>
    </source>
</evidence>
<evidence type="ECO:0000256" key="1">
    <source>
        <dbReference type="ARBA" id="ARBA00006583"/>
    </source>
</evidence>
<name>A0A9D1GPY3_9MOLU</name>
<organism evidence="14 15">
    <name type="scientific">Candidatus Pelethenecus faecipullorum</name>
    <dbReference type="NCBI Taxonomy" id="2840900"/>
    <lineage>
        <taxon>Bacteria</taxon>
        <taxon>Bacillati</taxon>
        <taxon>Mycoplasmatota</taxon>
        <taxon>Mollicutes</taxon>
        <taxon>Candidatus Pelethenecus</taxon>
    </lineage>
</organism>
<evidence type="ECO:0000256" key="3">
    <source>
        <dbReference type="ARBA" id="ARBA00022705"/>
    </source>
</evidence>
<dbReference type="InterPro" id="IPR001957">
    <property type="entry name" value="Chromosome_initiator_DnaA"/>
</dbReference>
<feature type="binding site" evidence="8">
    <location>
        <position position="148"/>
    </location>
    <ligand>
        <name>ATP</name>
        <dbReference type="ChEBI" id="CHEBI:30616"/>
    </ligand>
</feature>
<dbReference type="SUPFAM" id="SSF48295">
    <property type="entry name" value="TrpR-like"/>
    <property type="match status" value="1"/>
</dbReference>
<dbReference type="PRINTS" id="PR00051">
    <property type="entry name" value="DNAA"/>
</dbReference>
<dbReference type="SUPFAM" id="SSF52540">
    <property type="entry name" value="P-loop containing nucleoside triphosphate hydrolases"/>
    <property type="match status" value="1"/>
</dbReference>
<evidence type="ECO:0000259" key="12">
    <source>
        <dbReference type="SMART" id="SM00382"/>
    </source>
</evidence>
<reference evidence="14" key="2">
    <citation type="journal article" date="2021" name="PeerJ">
        <title>Extensive microbial diversity within the chicken gut microbiome revealed by metagenomics and culture.</title>
        <authorList>
            <person name="Gilroy R."/>
            <person name="Ravi A."/>
            <person name="Getino M."/>
            <person name="Pursley I."/>
            <person name="Horton D.L."/>
            <person name="Alikhan N.F."/>
            <person name="Baker D."/>
            <person name="Gharbi K."/>
            <person name="Hall N."/>
            <person name="Watson M."/>
            <person name="Adriaenssens E.M."/>
            <person name="Foster-Nyarko E."/>
            <person name="Jarju S."/>
            <person name="Secka A."/>
            <person name="Antonio M."/>
            <person name="Oren A."/>
            <person name="Chaudhuri R.R."/>
            <person name="La Ragione R."/>
            <person name="Hildebrand F."/>
            <person name="Pallen M.J."/>
        </authorList>
    </citation>
    <scope>NUCLEOTIDE SEQUENCE</scope>
    <source>
        <strain evidence="14">ChiW17-6978</strain>
    </source>
</reference>
<dbReference type="Gene3D" id="3.30.300.180">
    <property type="match status" value="1"/>
</dbReference>
<dbReference type="SMART" id="SM00382">
    <property type="entry name" value="AAA"/>
    <property type="match status" value="1"/>
</dbReference>
<reference evidence="14" key="1">
    <citation type="submission" date="2020-10" db="EMBL/GenBank/DDBJ databases">
        <authorList>
            <person name="Gilroy R."/>
        </authorList>
    </citation>
    <scope>NUCLEOTIDE SEQUENCE</scope>
    <source>
        <strain evidence="14">ChiW17-6978</strain>
    </source>
</reference>
<dbReference type="GO" id="GO:0003688">
    <property type="term" value="F:DNA replication origin binding"/>
    <property type="evidence" value="ECO:0007669"/>
    <property type="project" value="UniProtKB-UniRule"/>
</dbReference>
<sequence length="437" mass="50339">MEFYQDLWNQTRDILAENFSEQTFNEVFEDVKKVVKEENGIIYVLTPSTFIKTKINNIYTKNISQTLEKLTTKKLKFKFVCEDELQQSIPKKIVKFNKNNLNNNYTFESLVVGESNRLGYITSMKVAEQPGIFVNPLYIFGGVGLGKTHLMQAIGNFILENNLDTNILYVQANDFITDYIKAIQNQNMASFNEKYENLDVLLVDDIQMLSMGVKSQQEFFKLFNDMISRQKQIVITSDCPASKLTDIMDRLTSRFQMGVSVDIRQPDLSQRVNILKRKLAENSNKMVDENVLVYIAENFVDNVRELEGGLNRVLWYSEVYNTTPSLEMAKEALDVLIKAKKPKSDHNYEDALSVIANTYNINVVDLLGKSRNAKYVLPRHIAMYLLKNHYNLTYARIGAIMNGRDHTTVMNGCNRIEEEMKTNNQLKLAVETILKKV</sequence>
<evidence type="ECO:0000313" key="15">
    <source>
        <dbReference type="Proteomes" id="UP000886758"/>
    </source>
</evidence>
<dbReference type="GO" id="GO:0005886">
    <property type="term" value="C:plasma membrane"/>
    <property type="evidence" value="ECO:0007669"/>
    <property type="project" value="TreeGrafter"/>
</dbReference>
<dbReference type="GO" id="GO:0006270">
    <property type="term" value="P:DNA replication initiation"/>
    <property type="evidence" value="ECO:0007669"/>
    <property type="project" value="UniProtKB-UniRule"/>
</dbReference>
<dbReference type="GO" id="GO:0006275">
    <property type="term" value="P:regulation of DNA replication"/>
    <property type="evidence" value="ECO:0007669"/>
    <property type="project" value="UniProtKB-UniRule"/>
</dbReference>
<dbReference type="Gene3D" id="1.10.1750.10">
    <property type="match status" value="1"/>
</dbReference>
<feature type="region of interest" description="Domain IV, binds dsDNA" evidence="8">
    <location>
        <begin position="318"/>
        <end position="437"/>
    </location>
</feature>
<feature type="region of interest" description="Domain I, interacts with DnaA modulators" evidence="8">
    <location>
        <begin position="1"/>
        <end position="84"/>
    </location>
</feature>
<dbReference type="InterPro" id="IPR020591">
    <property type="entry name" value="Chromosome_initiator_DnaA-like"/>
</dbReference>
<keyword evidence="5 8" id="KW-0067">ATP-binding</keyword>
<evidence type="ECO:0000256" key="8">
    <source>
        <dbReference type="HAMAP-Rule" id="MF_00377"/>
    </source>
</evidence>
<dbReference type="PANTHER" id="PTHR30050">
    <property type="entry name" value="CHROMOSOMAL REPLICATION INITIATOR PROTEIN DNAA"/>
    <property type="match status" value="1"/>
</dbReference>
<comment type="domain">
    <text evidence="8">Domain I is involved in oligomerization and binding regulators, domain II is flexibile and of varying length in different bacteria, domain III forms the AAA+ region, while domain IV binds dsDNA.</text>
</comment>
<dbReference type="CDD" id="cd06571">
    <property type="entry name" value="Bac_DnaA_C"/>
    <property type="match status" value="1"/>
</dbReference>
<dbReference type="PANTHER" id="PTHR30050:SF2">
    <property type="entry name" value="CHROMOSOMAL REPLICATION INITIATOR PROTEIN DNAA"/>
    <property type="match status" value="1"/>
</dbReference>
<evidence type="ECO:0000256" key="6">
    <source>
        <dbReference type="ARBA" id="ARBA00023121"/>
    </source>
</evidence>
<comment type="caution">
    <text evidence="14">The sequence shown here is derived from an EMBL/GenBank/DDBJ whole genome shotgun (WGS) entry which is preliminary data.</text>
</comment>
<dbReference type="PROSITE" id="PS01008">
    <property type="entry name" value="DNAA"/>
    <property type="match status" value="1"/>
</dbReference>
<dbReference type="Pfam" id="PF11638">
    <property type="entry name" value="DnaA_N"/>
    <property type="match status" value="1"/>
</dbReference>
<comment type="caution">
    <text evidence="8">Lacks conserved residue(s) required for the propagation of feature annotation.</text>
</comment>
<keyword evidence="7 8" id="KW-0238">DNA-binding</keyword>
<dbReference type="GO" id="GO:0005524">
    <property type="term" value="F:ATP binding"/>
    <property type="evidence" value="ECO:0007669"/>
    <property type="project" value="UniProtKB-UniRule"/>
</dbReference>
<dbReference type="NCBIfam" id="TIGR00362">
    <property type="entry name" value="DnaA"/>
    <property type="match status" value="1"/>
</dbReference>
<dbReference type="SMART" id="SM00760">
    <property type="entry name" value="Bac_DnaA_C"/>
    <property type="match status" value="1"/>
</dbReference>